<evidence type="ECO:0000256" key="1">
    <source>
        <dbReference type="SAM" id="Phobius"/>
    </source>
</evidence>
<dbReference type="Proteomes" id="UP000075304">
    <property type="component" value="Unassembled WGS sequence"/>
</dbReference>
<organism evidence="2 3">
    <name type="scientific">Heyndrickxia coagulans</name>
    <name type="common">Weizmannia coagulans</name>
    <dbReference type="NCBI Taxonomy" id="1398"/>
    <lineage>
        <taxon>Bacteria</taxon>
        <taxon>Bacillati</taxon>
        <taxon>Bacillota</taxon>
        <taxon>Bacilli</taxon>
        <taxon>Bacillales</taxon>
        <taxon>Bacillaceae</taxon>
        <taxon>Heyndrickxia</taxon>
    </lineage>
</organism>
<evidence type="ECO:0000313" key="3">
    <source>
        <dbReference type="Proteomes" id="UP000075304"/>
    </source>
</evidence>
<sequence>MTNLADNLYALNVLCPFKYFSYQDIVNGDGHNPLNALLVLLLIAAFSACTYCFTGNGT</sequence>
<accession>A0A150K0V7</accession>
<dbReference type="EMBL" id="LQYI01000117">
    <property type="protein sequence ID" value="KYC62868.1"/>
    <property type="molecule type" value="Genomic_DNA"/>
</dbReference>
<name>A0A150K0V7_HEYCO</name>
<reference evidence="2 3" key="1">
    <citation type="submission" date="2016-01" db="EMBL/GenBank/DDBJ databases">
        <title>Genome Sequences of Twelve Sporeforming Bacillus Species Isolated from Foods.</title>
        <authorList>
            <person name="Berendsen E.M."/>
            <person name="Wells-Bennik M.H."/>
            <person name="Krawcyk A.O."/>
            <person name="De Jong A."/>
            <person name="Holsappel S."/>
            <person name="Eijlander R.T."/>
            <person name="Kuipers O.P."/>
        </authorList>
    </citation>
    <scope>NUCLEOTIDE SEQUENCE [LARGE SCALE GENOMIC DNA]</scope>
    <source>
        <strain evidence="2 3">B4099</strain>
    </source>
</reference>
<keyword evidence="1" id="KW-0812">Transmembrane</keyword>
<feature type="transmembrane region" description="Helical" evidence="1">
    <location>
        <begin position="34"/>
        <end position="53"/>
    </location>
</feature>
<proteinExistence type="predicted"/>
<protein>
    <submittedName>
        <fullName evidence="2">Uncharacterized protein</fullName>
    </submittedName>
</protein>
<dbReference type="AlphaFoldDB" id="A0A150K0V7"/>
<evidence type="ECO:0000313" key="2">
    <source>
        <dbReference type="EMBL" id="KYC62868.1"/>
    </source>
</evidence>
<gene>
    <name evidence="2" type="ORF">B4099_1902</name>
</gene>
<dbReference type="PATRIC" id="fig|1398.25.peg.908"/>
<keyword evidence="1" id="KW-0472">Membrane</keyword>
<keyword evidence="1" id="KW-1133">Transmembrane helix</keyword>
<comment type="caution">
    <text evidence="2">The sequence shown here is derived from an EMBL/GenBank/DDBJ whole genome shotgun (WGS) entry which is preliminary data.</text>
</comment>